<accession>A0A329SVT4</accession>
<evidence type="ECO:0000313" key="2">
    <source>
        <dbReference type="Proteomes" id="UP000251314"/>
    </source>
</evidence>
<comment type="caution">
    <text evidence="1">The sequence shown here is derived from an EMBL/GenBank/DDBJ whole genome shotgun (WGS) entry which is preliminary data.</text>
</comment>
<feature type="non-terminal residue" evidence="1">
    <location>
        <position position="1"/>
    </location>
</feature>
<dbReference type="EMBL" id="MJFZ01000043">
    <property type="protein sequence ID" value="RAW40699.1"/>
    <property type="molecule type" value="Genomic_DNA"/>
</dbReference>
<dbReference type="AlphaFoldDB" id="A0A329SVT4"/>
<sequence>VGGSVGSLGHGASAAAKKHDIGAAAPGRWGHGAFQAEAASLSFELNAVGSSGHLPLRERLLTIQRMSAPEKRKRLVERVIVAWDAVSEDSIKKAWLKAGL</sequence>
<dbReference type="OrthoDB" id="89633at2759"/>
<name>A0A329SVT4_9STRA</name>
<protein>
    <recommendedName>
        <fullName evidence="3">DDE-1 domain-containing protein</fullName>
    </recommendedName>
</protein>
<evidence type="ECO:0008006" key="3">
    <source>
        <dbReference type="Google" id="ProtNLM"/>
    </source>
</evidence>
<evidence type="ECO:0000313" key="1">
    <source>
        <dbReference type="EMBL" id="RAW40699.1"/>
    </source>
</evidence>
<gene>
    <name evidence="1" type="ORF">PC110_g3076</name>
</gene>
<reference evidence="1 2" key="1">
    <citation type="submission" date="2018-01" db="EMBL/GenBank/DDBJ databases">
        <title>Draft genome of the strawberry crown rot pathogen Phytophthora cactorum.</title>
        <authorList>
            <person name="Armitage A.D."/>
            <person name="Lysoe E."/>
            <person name="Nellist C.F."/>
            <person name="Harrison R.J."/>
            <person name="Brurberg M.B."/>
        </authorList>
    </citation>
    <scope>NUCLEOTIDE SEQUENCE [LARGE SCALE GENOMIC DNA]</scope>
    <source>
        <strain evidence="1 2">10300</strain>
    </source>
</reference>
<proteinExistence type="predicted"/>
<dbReference type="VEuPathDB" id="FungiDB:PC110_g3076"/>
<organism evidence="1 2">
    <name type="scientific">Phytophthora cactorum</name>
    <dbReference type="NCBI Taxonomy" id="29920"/>
    <lineage>
        <taxon>Eukaryota</taxon>
        <taxon>Sar</taxon>
        <taxon>Stramenopiles</taxon>
        <taxon>Oomycota</taxon>
        <taxon>Peronosporomycetes</taxon>
        <taxon>Peronosporales</taxon>
        <taxon>Peronosporaceae</taxon>
        <taxon>Phytophthora</taxon>
    </lineage>
</organism>
<dbReference type="Proteomes" id="UP000251314">
    <property type="component" value="Unassembled WGS sequence"/>
</dbReference>
<keyword evidence="2" id="KW-1185">Reference proteome</keyword>